<dbReference type="EMBL" id="AMCV02000004">
    <property type="protein sequence ID" value="TDZ24585.1"/>
    <property type="molecule type" value="Genomic_DNA"/>
</dbReference>
<evidence type="ECO:0000313" key="2">
    <source>
        <dbReference type="EMBL" id="TDZ24585.1"/>
    </source>
</evidence>
<reference evidence="3" key="2">
    <citation type="journal article" date="2019" name="Mol. Plant Microbe Interact.">
        <title>Genome sequence resources for four phytopathogenic fungi from the Colletotrichum orbiculare species complex.</title>
        <authorList>
            <person name="Gan P."/>
            <person name="Tsushima A."/>
            <person name="Narusaka M."/>
            <person name="Narusaka Y."/>
            <person name="Takano Y."/>
            <person name="Kubo Y."/>
            <person name="Shirasu K."/>
        </authorList>
    </citation>
    <scope>GENOME REANNOTATION</scope>
    <source>
        <strain evidence="3">104-T / ATCC 96160 / CBS 514.97 / LARS 414 / MAFF 240422</strain>
    </source>
</reference>
<keyword evidence="3" id="KW-1185">Reference proteome</keyword>
<gene>
    <name evidence="2" type="ORF">Cob_v002304</name>
</gene>
<reference evidence="3" key="1">
    <citation type="journal article" date="2013" name="New Phytol.">
        <title>Comparative genomic and transcriptomic analyses reveal the hemibiotrophic stage shift of Colletotrichum fungi.</title>
        <authorList>
            <person name="Gan P."/>
            <person name="Ikeda K."/>
            <person name="Irieda H."/>
            <person name="Narusaka M."/>
            <person name="O'Connell R.J."/>
            <person name="Narusaka Y."/>
            <person name="Takano Y."/>
            <person name="Kubo Y."/>
            <person name="Shirasu K."/>
        </authorList>
    </citation>
    <scope>NUCLEOTIDE SEQUENCE [LARGE SCALE GENOMIC DNA]</scope>
    <source>
        <strain evidence="3">104-T / ATCC 96160 / CBS 514.97 / LARS 414 / MAFF 240422</strain>
    </source>
</reference>
<dbReference type="Proteomes" id="UP000014480">
    <property type="component" value="Unassembled WGS sequence"/>
</dbReference>
<evidence type="ECO:0000313" key="3">
    <source>
        <dbReference type="Proteomes" id="UP000014480"/>
    </source>
</evidence>
<proteinExistence type="predicted"/>
<comment type="caution">
    <text evidence="2">The sequence shown here is derived from an EMBL/GenBank/DDBJ whole genome shotgun (WGS) entry which is preliminary data.</text>
</comment>
<evidence type="ECO:0000256" key="1">
    <source>
        <dbReference type="SAM" id="MobiDB-lite"/>
    </source>
</evidence>
<organism evidence="2 3">
    <name type="scientific">Colletotrichum orbiculare (strain 104-T / ATCC 96160 / CBS 514.97 / LARS 414 / MAFF 240422)</name>
    <name type="common">Cucumber anthracnose fungus</name>
    <name type="synonym">Colletotrichum lagenarium</name>
    <dbReference type="NCBI Taxonomy" id="1213857"/>
    <lineage>
        <taxon>Eukaryota</taxon>
        <taxon>Fungi</taxon>
        <taxon>Dikarya</taxon>
        <taxon>Ascomycota</taxon>
        <taxon>Pezizomycotina</taxon>
        <taxon>Sordariomycetes</taxon>
        <taxon>Hypocreomycetidae</taxon>
        <taxon>Glomerellales</taxon>
        <taxon>Glomerellaceae</taxon>
        <taxon>Colletotrichum</taxon>
        <taxon>Colletotrichum orbiculare species complex</taxon>
    </lineage>
</organism>
<dbReference type="AlphaFoldDB" id="A0A484G4V9"/>
<protein>
    <submittedName>
        <fullName evidence="2">Uncharacterized protein</fullName>
    </submittedName>
</protein>
<accession>A0A484G4V9</accession>
<sequence length="168" mass="19324">MQPSRPKWNGWQPSPARANFTEPPSKLRGAVELRMAPVTHLISLTLHTTLGHADLRRSDVCCNRNRLPRPRTDQKWCLPHLDSVVFWSRGKWILFFGLEEASIGVNPGLRRLSYSTLVTFALKPGETGTRIREHELSKSRRKCRCNTDAVTVVEQLDTSTWSRHLDRR</sequence>
<name>A0A484G4V9_COLOR</name>
<feature type="region of interest" description="Disordered" evidence="1">
    <location>
        <begin position="1"/>
        <end position="23"/>
    </location>
</feature>